<accession>A0A9N7VZ10</accession>
<proteinExistence type="predicted"/>
<evidence type="ECO:0000313" key="2">
    <source>
        <dbReference type="EMBL" id="CAB1456880.1"/>
    </source>
</evidence>
<comment type="caution">
    <text evidence="2">The sequence shown here is derived from an EMBL/GenBank/DDBJ whole genome shotgun (WGS) entry which is preliminary data.</text>
</comment>
<dbReference type="EMBL" id="CADEAL010004316">
    <property type="protein sequence ID" value="CAB1456880.1"/>
    <property type="molecule type" value="Genomic_DNA"/>
</dbReference>
<protein>
    <submittedName>
        <fullName evidence="2">Uncharacterized protein</fullName>
    </submittedName>
</protein>
<feature type="compositionally biased region" description="Basic and acidic residues" evidence="1">
    <location>
        <begin position="7"/>
        <end position="22"/>
    </location>
</feature>
<gene>
    <name evidence="2" type="ORF">PLEPLA_LOCUS44675</name>
</gene>
<name>A0A9N7VZ10_PLEPL</name>
<feature type="region of interest" description="Disordered" evidence="1">
    <location>
        <begin position="1"/>
        <end position="29"/>
    </location>
</feature>
<dbReference type="AlphaFoldDB" id="A0A9N7VZ10"/>
<organism evidence="2 3">
    <name type="scientific">Pleuronectes platessa</name>
    <name type="common">European plaice</name>
    <dbReference type="NCBI Taxonomy" id="8262"/>
    <lineage>
        <taxon>Eukaryota</taxon>
        <taxon>Metazoa</taxon>
        <taxon>Chordata</taxon>
        <taxon>Craniata</taxon>
        <taxon>Vertebrata</taxon>
        <taxon>Euteleostomi</taxon>
        <taxon>Actinopterygii</taxon>
        <taxon>Neopterygii</taxon>
        <taxon>Teleostei</taxon>
        <taxon>Neoteleostei</taxon>
        <taxon>Acanthomorphata</taxon>
        <taxon>Carangaria</taxon>
        <taxon>Pleuronectiformes</taxon>
        <taxon>Pleuronectoidei</taxon>
        <taxon>Pleuronectidae</taxon>
        <taxon>Pleuronectes</taxon>
    </lineage>
</organism>
<evidence type="ECO:0000256" key="1">
    <source>
        <dbReference type="SAM" id="MobiDB-lite"/>
    </source>
</evidence>
<reference evidence="2" key="1">
    <citation type="submission" date="2020-03" db="EMBL/GenBank/DDBJ databases">
        <authorList>
            <person name="Weist P."/>
        </authorList>
    </citation>
    <scope>NUCLEOTIDE SEQUENCE</scope>
</reference>
<sequence length="114" mass="12075">MGTDSAEGSKHLTDNAKIHHPDAGNGPEVCSPELIGRADRRCIYNIYNRRSAACDGDVAVMCEVSGVDTPEEGEGMGWRGWDGGDGMAGMGLTLLHARAPVSEICLSSSFLLPR</sequence>
<evidence type="ECO:0000313" key="3">
    <source>
        <dbReference type="Proteomes" id="UP001153269"/>
    </source>
</evidence>
<keyword evidence="3" id="KW-1185">Reference proteome</keyword>
<dbReference type="Proteomes" id="UP001153269">
    <property type="component" value="Unassembled WGS sequence"/>
</dbReference>